<dbReference type="GO" id="GO:0008270">
    <property type="term" value="F:zinc ion binding"/>
    <property type="evidence" value="ECO:0007669"/>
    <property type="project" value="InterPro"/>
</dbReference>
<feature type="region of interest" description="Disordered" evidence="2">
    <location>
        <begin position="469"/>
        <end position="528"/>
    </location>
</feature>
<dbReference type="GO" id="GO:0000981">
    <property type="term" value="F:DNA-binding transcription factor activity, RNA polymerase II-specific"/>
    <property type="evidence" value="ECO:0007669"/>
    <property type="project" value="InterPro"/>
</dbReference>
<feature type="compositionally biased region" description="Polar residues" evidence="2">
    <location>
        <begin position="326"/>
        <end position="337"/>
    </location>
</feature>
<evidence type="ECO:0000259" key="3">
    <source>
        <dbReference type="PROSITE" id="PS50048"/>
    </source>
</evidence>
<dbReference type="PANTHER" id="PTHR47785:SF4">
    <property type="entry name" value="ZN(II)2CYS6 TRANSCRIPTION FACTOR (EUROFUNG)"/>
    <property type="match status" value="1"/>
</dbReference>
<feature type="compositionally biased region" description="Pro residues" evidence="2">
    <location>
        <begin position="181"/>
        <end position="194"/>
    </location>
</feature>
<dbReference type="Proteomes" id="UP000178129">
    <property type="component" value="Unassembled WGS sequence"/>
</dbReference>
<feature type="compositionally biased region" description="Low complexity" evidence="2">
    <location>
        <begin position="1111"/>
        <end position="1122"/>
    </location>
</feature>
<feature type="region of interest" description="Disordered" evidence="2">
    <location>
        <begin position="594"/>
        <end position="617"/>
    </location>
</feature>
<feature type="region of interest" description="Disordered" evidence="2">
    <location>
        <begin position="1"/>
        <end position="222"/>
    </location>
</feature>
<accession>A0A1E1LFX1</accession>
<reference evidence="5" key="1">
    <citation type="submission" date="2016-03" db="EMBL/GenBank/DDBJ databases">
        <authorList>
            <person name="Ploux O."/>
        </authorList>
    </citation>
    <scope>NUCLEOTIDE SEQUENCE [LARGE SCALE GENOMIC DNA]</scope>
    <source>
        <strain evidence="5">UK7</strain>
    </source>
</reference>
<dbReference type="InParanoid" id="A0A1E1LFX1"/>
<dbReference type="EMBL" id="FJUW01000049">
    <property type="protein sequence ID" value="CZT09304.1"/>
    <property type="molecule type" value="Genomic_DNA"/>
</dbReference>
<dbReference type="Pfam" id="PF00172">
    <property type="entry name" value="Zn_clus"/>
    <property type="match status" value="1"/>
</dbReference>
<feature type="compositionally biased region" description="Polar residues" evidence="2">
    <location>
        <begin position="369"/>
        <end position="382"/>
    </location>
</feature>
<sequence length="1130" mass="123716">MRVKAMMDIPPPESKRPRLAGPPPTSWQNAPDRQLPSLPATAQQPLPPPLYQQQHPGSSQTPFSRPPEQYPVVDHRRPVEHPPYDHQDPRRPGSGPMHGYHNGLPGPLPPPLPPGVSGQHPQIPPYAGQRDPMVKRAPSDEPQQYRPSSTGADHNVIQSPHHEGPGRPYPAYDPARNAQYPAPPQPSNPYPPVQSPISATEPYGNNPYGHPSPSQNPDYRLVTYPSAGRQDVKKKAQRAAQACDSCRNLKAKCDEGRPLCSTCKEKGFPCHYRDPPPKQQDKASADIMDGLARLENMLGLVNSRIDRGNTKLEQLSGEVSEIKNSQKAGVMANNSSHEGLRLKNEMGEGVPGYRNDYPRPSIGSEALQLHSNESPYGSTPDQQRAPDGLPNGGETSEEDEESGDPGPGKPSSIPVNHTTGAARLLSNTAIRLLCEGTSASSKITKNDKYPILREGRRGLLRLYGRGEGYEAPPGYERDPLVDHGPDSTPSDSHSDVSSPAGEEWGQLGGLTPPSHQPELISRGGIGSNGMPDFSRETVLDLVKSYMEHINILHPILIKSRLDLLVEHFLRGIPDSQAKPKQVSNLQAGHTSYAVGFLGSGNRNPESPGNKRKRSPVAGEYAEPHAMLDHKPGHPFRSIGSAIVLLVLALGKICQHKGKIPDAWQTDRDMDYSYGNSPTIRNGQPPSPVQSSPGMSIVSIDGERGRPRSRRTSVDGAYPARIKTRNLDVIPGLAYHALATDILGNQIAGNSLQHVHANILAGLYHGQLARVMESHGYIAAACRSLQVILRPKFERLKRAKHENAVILEKDNPLVIAFWSCLQLESDILAELPCPHSGILTYEEDMPYPHLQTAVDSYGLTTEVMESYMGQLFLRKHLNQLHHMFYHPETADPNPAMMPKSKFKEHFPTIDAALANLRYIGVIAAKMQWDATKGESATNILEARLRAKYYGAEVITYRHFVLKLLGGEEIAPGYLPKIEAPMVSSNIKRIEDIDEKVLQYAERGIRALIFSTRAFYGLGDPGKDRLIVTNIWGTAHAQWGNVVTLCAAYKNSILKQIILKFISEEGLRGLIDTTLSFLHLIATPTSALSSDYRILKRAAFKAGLLGHMPSNGPTSGSSFSSSNTGDIEASGY</sequence>
<feature type="region of interest" description="Disordered" evidence="2">
    <location>
        <begin position="665"/>
        <end position="714"/>
    </location>
</feature>
<comment type="caution">
    <text evidence="4">The sequence shown here is derived from an EMBL/GenBank/DDBJ whole genome shotgun (WGS) entry which is preliminary data.</text>
</comment>
<feature type="compositionally biased region" description="Basic and acidic residues" evidence="2">
    <location>
        <begin position="475"/>
        <end position="485"/>
    </location>
</feature>
<dbReference type="SUPFAM" id="SSF57701">
    <property type="entry name" value="Zn2/Cys6 DNA-binding domain"/>
    <property type="match status" value="1"/>
</dbReference>
<dbReference type="InterPro" id="IPR001138">
    <property type="entry name" value="Zn2Cys6_DnaBD"/>
</dbReference>
<evidence type="ECO:0000256" key="1">
    <source>
        <dbReference type="ARBA" id="ARBA00023242"/>
    </source>
</evidence>
<protein>
    <submittedName>
        <fullName evidence="4">Related to acetate regulatory DNA binding protein FacB</fullName>
    </submittedName>
</protein>
<gene>
    <name evidence="4" type="ORF">RCO7_04110</name>
</gene>
<dbReference type="PROSITE" id="PS50048">
    <property type="entry name" value="ZN2_CY6_FUNGAL_2"/>
    <property type="match status" value="1"/>
</dbReference>
<dbReference type="PANTHER" id="PTHR47785">
    <property type="entry name" value="ZN(II)2CYS6 TRANSCRIPTION FACTOR (EUROFUNG)-RELATED-RELATED"/>
    <property type="match status" value="1"/>
</dbReference>
<evidence type="ECO:0000313" key="5">
    <source>
        <dbReference type="Proteomes" id="UP000178129"/>
    </source>
</evidence>
<dbReference type="CDD" id="cd00067">
    <property type="entry name" value="GAL4"/>
    <property type="match status" value="1"/>
</dbReference>
<dbReference type="AlphaFoldDB" id="A0A1E1LFX1"/>
<keyword evidence="5" id="KW-1185">Reference proteome</keyword>
<dbReference type="STRING" id="914237.A0A1E1LFX1"/>
<feature type="compositionally biased region" description="Basic and acidic residues" evidence="2">
    <location>
        <begin position="73"/>
        <end position="91"/>
    </location>
</feature>
<feature type="region of interest" description="Disordered" evidence="2">
    <location>
        <begin position="326"/>
        <end position="417"/>
    </location>
</feature>
<feature type="region of interest" description="Disordered" evidence="2">
    <location>
        <begin position="1111"/>
        <end position="1130"/>
    </location>
</feature>
<feature type="compositionally biased region" description="Low complexity" evidence="2">
    <location>
        <begin position="486"/>
        <end position="499"/>
    </location>
</feature>
<dbReference type="SMART" id="SM00066">
    <property type="entry name" value="GAL4"/>
    <property type="match status" value="1"/>
</dbReference>
<evidence type="ECO:0000313" key="4">
    <source>
        <dbReference type="EMBL" id="CZT09304.1"/>
    </source>
</evidence>
<feature type="compositionally biased region" description="Polar residues" evidence="2">
    <location>
        <begin position="141"/>
        <end position="158"/>
    </location>
</feature>
<name>A0A1E1LFX1_9HELO</name>
<dbReference type="InterPro" id="IPR036864">
    <property type="entry name" value="Zn2-C6_fun-type_DNA-bd_sf"/>
</dbReference>
<dbReference type="InterPro" id="IPR053181">
    <property type="entry name" value="EcdB-like_regulator"/>
</dbReference>
<feature type="compositionally biased region" description="Low complexity" evidence="2">
    <location>
        <begin position="34"/>
        <end position="44"/>
    </location>
</feature>
<proteinExistence type="predicted"/>
<dbReference type="Gene3D" id="4.10.240.10">
    <property type="entry name" value="Zn(2)-C6 fungal-type DNA-binding domain"/>
    <property type="match status" value="1"/>
</dbReference>
<evidence type="ECO:0000256" key="2">
    <source>
        <dbReference type="SAM" id="MobiDB-lite"/>
    </source>
</evidence>
<feature type="domain" description="Zn(2)-C6 fungal-type" evidence="3">
    <location>
        <begin position="242"/>
        <end position="272"/>
    </location>
</feature>
<dbReference type="PROSITE" id="PS00463">
    <property type="entry name" value="ZN2_CY6_FUNGAL_1"/>
    <property type="match status" value="1"/>
</dbReference>
<organism evidence="4 5">
    <name type="scientific">Rhynchosporium graminicola</name>
    <dbReference type="NCBI Taxonomy" id="2792576"/>
    <lineage>
        <taxon>Eukaryota</taxon>
        <taxon>Fungi</taxon>
        <taxon>Dikarya</taxon>
        <taxon>Ascomycota</taxon>
        <taxon>Pezizomycotina</taxon>
        <taxon>Leotiomycetes</taxon>
        <taxon>Helotiales</taxon>
        <taxon>Ploettnerulaceae</taxon>
        <taxon>Rhynchosporium</taxon>
    </lineage>
</organism>
<keyword evidence="1" id="KW-0539">Nucleus</keyword>